<gene>
    <name evidence="1" type="ORF">UFOVP704_63</name>
</gene>
<reference evidence="1" key="1">
    <citation type="submission" date="2020-04" db="EMBL/GenBank/DDBJ databases">
        <authorList>
            <person name="Chiriac C."/>
            <person name="Salcher M."/>
            <person name="Ghai R."/>
            <person name="Kavagutti S V."/>
        </authorList>
    </citation>
    <scope>NUCLEOTIDE SEQUENCE</scope>
</reference>
<evidence type="ECO:0000313" key="1">
    <source>
        <dbReference type="EMBL" id="CAB4159197.1"/>
    </source>
</evidence>
<evidence type="ECO:0008006" key="2">
    <source>
        <dbReference type="Google" id="ProtNLM"/>
    </source>
</evidence>
<name>A0A6J5NK55_9CAUD</name>
<proteinExistence type="predicted"/>
<organism evidence="1">
    <name type="scientific">uncultured Caudovirales phage</name>
    <dbReference type="NCBI Taxonomy" id="2100421"/>
    <lineage>
        <taxon>Viruses</taxon>
        <taxon>Duplodnaviria</taxon>
        <taxon>Heunggongvirae</taxon>
        <taxon>Uroviricota</taxon>
        <taxon>Caudoviricetes</taxon>
        <taxon>Peduoviridae</taxon>
        <taxon>Maltschvirus</taxon>
        <taxon>Maltschvirus maltsch</taxon>
    </lineage>
</organism>
<accession>A0A6J5NK55</accession>
<dbReference type="EMBL" id="LR796675">
    <property type="protein sequence ID" value="CAB4159197.1"/>
    <property type="molecule type" value="Genomic_DNA"/>
</dbReference>
<sequence length="197" mass="22127">MFNPRDHFINLKGKQYLPVAARIAWFREEHPDWSIVTKAVPDLSGTDYCTFHAEICDRNHIILATAHKTEHEKHFADYREKAETGAIGRALALCGYGTLFAQELEEPITPAGDMRIVDTPQQVKAPTLTPGKQFNLECKRIWGAGITSSDMKRVFERLAGHTDTSDTNLRLVVEVLQGFNTPEEAESVFLAVEEEGN</sequence>
<protein>
    <recommendedName>
        <fullName evidence="2">Phage protein</fullName>
    </recommendedName>
</protein>